<feature type="compositionally biased region" description="Polar residues" evidence="1">
    <location>
        <begin position="15"/>
        <end position="26"/>
    </location>
</feature>
<dbReference type="STRING" id="2082308.A0A2K1QYR1"/>
<evidence type="ECO:0000313" key="3">
    <source>
        <dbReference type="EMBL" id="PNS20188.1"/>
    </source>
</evidence>
<protein>
    <submittedName>
        <fullName evidence="3">Uncharacterized protein</fullName>
    </submittedName>
</protein>
<dbReference type="EMBL" id="NKHZ01000025">
    <property type="protein sequence ID" value="PNS20188.1"/>
    <property type="molecule type" value="Genomic_DNA"/>
</dbReference>
<name>A0A2K1QYR1_9PEZI</name>
<feature type="compositionally biased region" description="Polar residues" evidence="1">
    <location>
        <begin position="194"/>
        <end position="203"/>
    </location>
</feature>
<dbReference type="OrthoDB" id="4721035at2759"/>
<feature type="compositionally biased region" description="Polar residues" evidence="1">
    <location>
        <begin position="35"/>
        <end position="45"/>
    </location>
</feature>
<dbReference type="InParanoid" id="A0A2K1QYR1"/>
<organism evidence="3 4">
    <name type="scientific">Sphaceloma murrayae</name>
    <dbReference type="NCBI Taxonomy" id="2082308"/>
    <lineage>
        <taxon>Eukaryota</taxon>
        <taxon>Fungi</taxon>
        <taxon>Dikarya</taxon>
        <taxon>Ascomycota</taxon>
        <taxon>Pezizomycotina</taxon>
        <taxon>Dothideomycetes</taxon>
        <taxon>Dothideomycetidae</taxon>
        <taxon>Myriangiales</taxon>
        <taxon>Elsinoaceae</taxon>
        <taxon>Sphaceloma</taxon>
    </lineage>
</organism>
<feature type="region of interest" description="Disordered" evidence="1">
    <location>
        <begin position="1"/>
        <end position="57"/>
    </location>
</feature>
<feature type="transmembrane region" description="Helical" evidence="2">
    <location>
        <begin position="834"/>
        <end position="854"/>
    </location>
</feature>
<dbReference type="AlphaFoldDB" id="A0A2K1QYR1"/>
<feature type="compositionally biased region" description="Acidic residues" evidence="1">
    <location>
        <begin position="84"/>
        <end position="96"/>
    </location>
</feature>
<evidence type="ECO:0000256" key="2">
    <source>
        <dbReference type="SAM" id="Phobius"/>
    </source>
</evidence>
<reference evidence="3 4" key="1">
    <citation type="submission" date="2017-06" db="EMBL/GenBank/DDBJ databases">
        <title>Draft genome sequence of a variant of Elsinoe murrayae.</title>
        <authorList>
            <person name="Cheng Q."/>
        </authorList>
    </citation>
    <scope>NUCLEOTIDE SEQUENCE [LARGE SCALE GENOMIC DNA]</scope>
    <source>
        <strain evidence="3 4">CQ-2017a</strain>
    </source>
</reference>
<keyword evidence="4" id="KW-1185">Reference proteome</keyword>
<comment type="caution">
    <text evidence="3">The sequence shown here is derived from an EMBL/GenBank/DDBJ whole genome shotgun (WGS) entry which is preliminary data.</text>
</comment>
<evidence type="ECO:0000256" key="1">
    <source>
        <dbReference type="SAM" id="MobiDB-lite"/>
    </source>
</evidence>
<keyword evidence="2" id="KW-0472">Membrane</keyword>
<keyword evidence="2" id="KW-1133">Transmembrane helix</keyword>
<feature type="transmembrane region" description="Helical" evidence="2">
    <location>
        <begin position="250"/>
        <end position="275"/>
    </location>
</feature>
<evidence type="ECO:0000313" key="4">
    <source>
        <dbReference type="Proteomes" id="UP000243797"/>
    </source>
</evidence>
<keyword evidence="2" id="KW-0812">Transmembrane</keyword>
<feature type="compositionally biased region" description="Polar residues" evidence="1">
    <location>
        <begin position="140"/>
        <end position="161"/>
    </location>
</feature>
<feature type="transmembrane region" description="Helical" evidence="2">
    <location>
        <begin position="360"/>
        <end position="380"/>
    </location>
</feature>
<gene>
    <name evidence="3" type="ORF">CAC42_5638</name>
</gene>
<feature type="transmembrane region" description="Helical" evidence="2">
    <location>
        <begin position="295"/>
        <end position="318"/>
    </location>
</feature>
<dbReference type="Proteomes" id="UP000243797">
    <property type="component" value="Unassembled WGS sequence"/>
</dbReference>
<proteinExistence type="predicted"/>
<accession>A0A2K1QYR1</accession>
<sequence length="955" mass="103729">MAARDNASSHVRGASNDSNSYSFSDRQSADGYSAKPTTPRGTSHQDPGHGNANTIFGGIVMPHTHRQQPYQRLASTGDLAAIDADPDVEREEDDIVDAFTPTGSKAGLGIATQARKSKPPKRVSIQELPKDSPPLASPSIDGTTPSLSASLFKSPTTSTPDLSFYSYPHQHTSDGGHGAYELPGESARHKAKTPSISSLQSGYQRSYQIPDDEPFARSSTPGARSAYDGRFHPPLACPPARPFYERGCSWFAIMLIIFSVFSTVFSGIFLVIALIGKRWGNSIRTSGNFTPADAIVLTNVFAKAIEISFVAVVVTFLGQALSLRAFNKSSGRGVTLAELSMRNWVLQPGTMFTHPSTVKYGALSILGIFSLVATILATLYTTAAQAVVQPQLRFSNWEPRIMRGAVKSSFGNVNYVHGRCETPIRESVDPEYYDSTCFQIQNSAQSFLNYQRYMANWATMANTGNGSSDMAYRPPGFGLMYENTTITAPWVDVVDPREDSDGHIITNVSLAFPHPGVFQAARDPANGILQPQDLDGLGLYGVKASVASPVVNALCMQTSSEEDLAPLVYDMWPNAPKPFNSTAWPQEQIGGLNMTNFKNTTKFDDLFKWGPQYGTGTSSQRAYPIFPKLPQPYNTVINNTQFGFYGRDSFYLLGQGDGMSSGGNPISGKYVLCELSASLTPHCSTRYNATASGGSMEAVCNDPNDDLRLIVSNSSAIQGNMTRSKDWFDVALEWGSSLSLGTGISDGKASNSRLLMQLLLDGPSLSKSLPSVSEALAVMAGSTLLFSSYDAPFNTEQWNYTSNPLVTPQHQYFNASVRGQEYASGGVAGSQKGFLLILFPVFIANVFILGYLIWLRGLVTDFSEPPNLFSLAINSPPSHLLAGSCGAGPHGDQYKVNWFLQQEGDHLYMESVGEPKGFKQNHRRDWEGEGDAGLELVSSPHQAQFRRLSRRVNVL</sequence>
<feature type="region of interest" description="Disordered" evidence="1">
    <location>
        <begin position="83"/>
        <end position="203"/>
    </location>
</feature>